<evidence type="ECO:0000313" key="2">
    <source>
        <dbReference type="EMBL" id="MWV46339.1"/>
    </source>
</evidence>
<dbReference type="InterPro" id="IPR010497">
    <property type="entry name" value="Epoxide_hydro_N"/>
</dbReference>
<sequence length="88" mass="10438">MLDDLKYRLSRTRWVDALPEAEWKYGISLDYVKELAASFIGQFHLQMFAKTIIPFKQSESSPHLPANVELLNQREFINKTITLYKNRY</sequence>
<dbReference type="RefSeq" id="WP_237391978.1">
    <property type="nucleotide sequence ID" value="NZ_WUBI01000004.1"/>
</dbReference>
<evidence type="ECO:0000313" key="3">
    <source>
        <dbReference type="Proteomes" id="UP000460318"/>
    </source>
</evidence>
<evidence type="ECO:0000259" key="1">
    <source>
        <dbReference type="Pfam" id="PF06441"/>
    </source>
</evidence>
<comment type="caution">
    <text evidence="2">The sequence shown here is derived from an EMBL/GenBank/DDBJ whole genome shotgun (WGS) entry which is preliminary data.</text>
</comment>
<accession>A0A7X3LKC6</accession>
<dbReference type="Pfam" id="PF06441">
    <property type="entry name" value="EHN"/>
    <property type="match status" value="1"/>
</dbReference>
<dbReference type="Gene3D" id="3.40.50.1820">
    <property type="entry name" value="alpha/beta hydrolase"/>
    <property type="match status" value="1"/>
</dbReference>
<proteinExistence type="predicted"/>
<keyword evidence="3" id="KW-1185">Reference proteome</keyword>
<feature type="domain" description="Epoxide hydrolase N-terminal" evidence="1">
    <location>
        <begin position="2"/>
        <end position="58"/>
    </location>
</feature>
<protein>
    <recommendedName>
        <fullName evidence="1">Epoxide hydrolase N-terminal domain-containing protein</fullName>
    </recommendedName>
</protein>
<dbReference type="InterPro" id="IPR029058">
    <property type="entry name" value="AB_hydrolase_fold"/>
</dbReference>
<dbReference type="Proteomes" id="UP000460318">
    <property type="component" value="Unassembled WGS sequence"/>
</dbReference>
<name>A0A7X3LKC6_9BACL</name>
<organism evidence="2 3">
    <name type="scientific">Paenibacillus dendrobii</name>
    <dbReference type="NCBI Taxonomy" id="2691084"/>
    <lineage>
        <taxon>Bacteria</taxon>
        <taxon>Bacillati</taxon>
        <taxon>Bacillota</taxon>
        <taxon>Bacilli</taxon>
        <taxon>Bacillales</taxon>
        <taxon>Paenibacillaceae</taxon>
        <taxon>Paenibacillus</taxon>
    </lineage>
</organism>
<reference evidence="2 3" key="1">
    <citation type="submission" date="2019-12" db="EMBL/GenBank/DDBJ databases">
        <title>Paenibacillus sp. nov., an endophytic bacterium isolated from the stem of Dendrobium.</title>
        <authorList>
            <person name="Zhao R."/>
        </authorList>
    </citation>
    <scope>NUCLEOTIDE SEQUENCE [LARGE SCALE GENOMIC DNA]</scope>
    <source>
        <strain evidence="2 3">HJL G12</strain>
    </source>
</reference>
<dbReference type="EMBL" id="WUBI01000004">
    <property type="protein sequence ID" value="MWV46339.1"/>
    <property type="molecule type" value="Genomic_DNA"/>
</dbReference>
<dbReference type="AlphaFoldDB" id="A0A7X3LKC6"/>
<gene>
    <name evidence="2" type="ORF">GRF59_22300</name>
</gene>